<dbReference type="SUPFAM" id="SSF47923">
    <property type="entry name" value="Ypt/Rab-GAP domain of gyp1p"/>
    <property type="match status" value="2"/>
</dbReference>
<evidence type="ECO:0000256" key="1">
    <source>
        <dbReference type="ARBA" id="ARBA00004245"/>
    </source>
</evidence>
<organism evidence="7 8">
    <name type="scientific">Planoprotostelium fungivorum</name>
    <dbReference type="NCBI Taxonomy" id="1890364"/>
    <lineage>
        <taxon>Eukaryota</taxon>
        <taxon>Amoebozoa</taxon>
        <taxon>Evosea</taxon>
        <taxon>Variosea</taxon>
        <taxon>Cavosteliida</taxon>
        <taxon>Cavosteliaceae</taxon>
        <taxon>Planoprotostelium</taxon>
    </lineage>
</organism>
<comment type="similarity">
    <text evidence="5">Belongs to the BUB2 family.</text>
</comment>
<evidence type="ECO:0000256" key="2">
    <source>
        <dbReference type="ARBA" id="ARBA00022490"/>
    </source>
</evidence>
<dbReference type="FunFam" id="1.10.8.270:FF:000035">
    <property type="entry name" value="Cell cycle arrest protein BUB2"/>
    <property type="match status" value="1"/>
</dbReference>
<dbReference type="AlphaFoldDB" id="A0A2P6MTX5"/>
<evidence type="ECO:0000259" key="6">
    <source>
        <dbReference type="PROSITE" id="PS50086"/>
    </source>
</evidence>
<dbReference type="Gene3D" id="1.10.8.270">
    <property type="entry name" value="putative rabgap domain of human tbc1 domain family member 14 like domains"/>
    <property type="match status" value="1"/>
</dbReference>
<keyword evidence="2" id="KW-0963">Cytoplasm</keyword>
<keyword evidence="3" id="KW-0206">Cytoskeleton</keyword>
<evidence type="ECO:0000256" key="4">
    <source>
        <dbReference type="ARBA" id="ARBA00023306"/>
    </source>
</evidence>
<dbReference type="Proteomes" id="UP000241769">
    <property type="component" value="Unassembled WGS sequence"/>
</dbReference>
<dbReference type="GO" id="GO:0005856">
    <property type="term" value="C:cytoskeleton"/>
    <property type="evidence" value="ECO:0007669"/>
    <property type="project" value="UniProtKB-SubCell"/>
</dbReference>
<dbReference type="STRING" id="1890364.A0A2P6MTX5"/>
<reference evidence="7 8" key="1">
    <citation type="journal article" date="2018" name="Genome Biol. Evol.">
        <title>Multiple Roots of Fruiting Body Formation in Amoebozoa.</title>
        <authorList>
            <person name="Hillmann F."/>
            <person name="Forbes G."/>
            <person name="Novohradska S."/>
            <person name="Ferling I."/>
            <person name="Riege K."/>
            <person name="Groth M."/>
            <person name="Westermann M."/>
            <person name="Marz M."/>
            <person name="Spaller T."/>
            <person name="Winckler T."/>
            <person name="Schaap P."/>
            <person name="Glockner G."/>
        </authorList>
    </citation>
    <scope>NUCLEOTIDE SEQUENCE [LARGE SCALE GENOMIC DNA]</scope>
    <source>
        <strain evidence="7 8">Jena</strain>
    </source>
</reference>
<accession>A0A2P6MTX5</accession>
<proteinExistence type="inferred from homology"/>
<protein>
    <submittedName>
        <fullName evidence="7">Bub2 protein</fullName>
    </submittedName>
</protein>
<feature type="domain" description="Rab-GAP TBC" evidence="6">
    <location>
        <begin position="57"/>
        <end position="247"/>
    </location>
</feature>
<evidence type="ECO:0000256" key="5">
    <source>
        <dbReference type="ARBA" id="ARBA00061049"/>
    </source>
</evidence>
<dbReference type="InterPro" id="IPR000195">
    <property type="entry name" value="Rab-GAP-TBC_dom"/>
</dbReference>
<comment type="subcellular location">
    <subcellularLocation>
        <location evidence="1">Cytoplasm</location>
        <location evidence="1">Cytoskeleton</location>
    </subcellularLocation>
</comment>
<dbReference type="InterPro" id="IPR035969">
    <property type="entry name" value="Rab-GAP_TBC_sf"/>
</dbReference>
<gene>
    <name evidence="7" type="ORF">PROFUN_03970</name>
</gene>
<dbReference type="OrthoDB" id="10263206at2759"/>
<sequence length="338" mass="38577">SPGALMGSIASQKNIELRAKYESLLSKGKETSQADLAKNIMDLRRLVLIEGLPTDTLEGDTLRGRVWKVLLRVRDVSADDYIILVNKGATEHPGLYDKIRNDTFRTFKTNISYQKRVPENTLIRQLNAFMHLCDEDKRNNTTYVQGMNVVCAVFLYVMNELDAFYCFSKFANHYAPLYFNPQIEGAHDGVELADEVMKVADPELYLHLISKGMKTETWALAHCLSFSACTPPLDEIVKLWDFLFAFGPHVNILCLVAQIMIIREEILAAERPNLTRNFPPLDSHTIITVAVQIVRNIPDDLWKKIVQHPWKYKKSAKKFNTLPRNFKAIKPSKFGGLF</sequence>
<dbReference type="Gene3D" id="1.10.472.80">
    <property type="entry name" value="Ypt/Rab-GAP domain of gyp1p, domain 3"/>
    <property type="match status" value="1"/>
</dbReference>
<evidence type="ECO:0000313" key="7">
    <source>
        <dbReference type="EMBL" id="PRP75134.1"/>
    </source>
</evidence>
<feature type="non-terminal residue" evidence="7">
    <location>
        <position position="1"/>
    </location>
</feature>
<dbReference type="SMART" id="SM00164">
    <property type="entry name" value="TBC"/>
    <property type="match status" value="1"/>
</dbReference>
<dbReference type="PROSITE" id="PS50086">
    <property type="entry name" value="TBC_RABGAP"/>
    <property type="match status" value="1"/>
</dbReference>
<evidence type="ECO:0000313" key="8">
    <source>
        <dbReference type="Proteomes" id="UP000241769"/>
    </source>
</evidence>
<dbReference type="GO" id="GO:0005096">
    <property type="term" value="F:GTPase activator activity"/>
    <property type="evidence" value="ECO:0007669"/>
    <property type="project" value="TreeGrafter"/>
</dbReference>
<evidence type="ECO:0000256" key="3">
    <source>
        <dbReference type="ARBA" id="ARBA00023212"/>
    </source>
</evidence>
<comment type="caution">
    <text evidence="7">The sequence shown here is derived from an EMBL/GenBank/DDBJ whole genome shotgun (WGS) entry which is preliminary data.</text>
</comment>
<dbReference type="EMBL" id="MDYQ01000419">
    <property type="protein sequence ID" value="PRP75134.1"/>
    <property type="molecule type" value="Genomic_DNA"/>
</dbReference>
<dbReference type="PANTHER" id="PTHR22957:SF263">
    <property type="entry name" value="MITOTIC CHECK POINT PROTEIN BUB2"/>
    <property type="match status" value="1"/>
</dbReference>
<dbReference type="PANTHER" id="PTHR22957">
    <property type="entry name" value="TBC1 DOMAIN FAMILY MEMBER GTPASE-ACTIVATING PROTEIN"/>
    <property type="match status" value="1"/>
</dbReference>
<dbReference type="InParanoid" id="A0A2P6MTX5"/>
<keyword evidence="8" id="KW-1185">Reference proteome</keyword>
<keyword evidence="4" id="KW-0131">Cell cycle</keyword>
<dbReference type="Pfam" id="PF00566">
    <property type="entry name" value="RabGAP-TBC"/>
    <property type="match status" value="1"/>
</dbReference>
<name>A0A2P6MTX5_9EUKA</name>